<dbReference type="SUPFAM" id="SSF51556">
    <property type="entry name" value="Metallo-dependent hydrolases"/>
    <property type="match status" value="1"/>
</dbReference>
<keyword evidence="4" id="KW-1185">Reference proteome</keyword>
<name>A0A1T4Z303_9ACTN</name>
<evidence type="ECO:0000313" key="3">
    <source>
        <dbReference type="EMBL" id="SKB08420.1"/>
    </source>
</evidence>
<evidence type="ECO:0000256" key="1">
    <source>
        <dbReference type="ARBA" id="ARBA00022801"/>
    </source>
</evidence>
<dbReference type="Pfam" id="PF01979">
    <property type="entry name" value="Amidohydro_1"/>
    <property type="match status" value="1"/>
</dbReference>
<reference evidence="4" key="1">
    <citation type="submission" date="2017-02" db="EMBL/GenBank/DDBJ databases">
        <authorList>
            <person name="Varghese N."/>
            <person name="Submissions S."/>
        </authorList>
    </citation>
    <scope>NUCLEOTIDE SEQUENCE [LARGE SCALE GENOMIC DNA]</scope>
    <source>
        <strain evidence="4">9H-4</strain>
    </source>
</reference>
<dbReference type="PANTHER" id="PTHR43794">
    <property type="entry name" value="AMINOHYDROLASE SSNA-RELATED"/>
    <property type="match status" value="1"/>
</dbReference>
<evidence type="ECO:0000259" key="2">
    <source>
        <dbReference type="Pfam" id="PF01979"/>
    </source>
</evidence>
<organism evidence="3 4">
    <name type="scientific">Aeromicrobium choanae</name>
    <dbReference type="NCBI Taxonomy" id="1736691"/>
    <lineage>
        <taxon>Bacteria</taxon>
        <taxon>Bacillati</taxon>
        <taxon>Actinomycetota</taxon>
        <taxon>Actinomycetes</taxon>
        <taxon>Propionibacteriales</taxon>
        <taxon>Nocardioidaceae</taxon>
        <taxon>Aeromicrobium</taxon>
    </lineage>
</organism>
<dbReference type="OrthoDB" id="3204583at2"/>
<dbReference type="InterPro" id="IPR032466">
    <property type="entry name" value="Metal_Hydrolase"/>
</dbReference>
<dbReference type="AlphaFoldDB" id="A0A1T4Z303"/>
<proteinExistence type="predicted"/>
<keyword evidence="1" id="KW-0378">Hydrolase</keyword>
<accession>A0A1T4Z303</accession>
<evidence type="ECO:0000313" key="4">
    <source>
        <dbReference type="Proteomes" id="UP000191040"/>
    </source>
</evidence>
<sequence length="376" mass="40195">MSVAAVMPSFANCHSHVFHRALRGRGTSGRHFWAWRERMYATAAALDPESLHELARWTFREMRLSGISSVGEFHYLHHGPDGRPYDDPNAMGVAVIEAARDAGLRICLLDACYLQSGFDAPTEGVQVRFDDGSAERWAERVADLHARYAGVPDVVVGTAIHSVRAVGTADLPTVVDALPDAPLHVHVSEQVRENEECLQATGRRPVGLLADAGAWSPRTTAVHAVHLEPDEIAVLAESGATVCLCPTTEAELADGIAPSVALQDAGVPITLGSDSQTVIDPFLEARALDAHERLTSGRRDGWPHDRLLEAATLAGHRSLGLPPGPTVTVRRSVRTAGGTLPLGSATAADLVPPDDLDPDEVGARLHRVIEDLAARS</sequence>
<gene>
    <name evidence="3" type="ORF">SAMN06295964_2155</name>
</gene>
<dbReference type="STRING" id="1736691.SAMN06295964_2155"/>
<dbReference type="NCBIfam" id="NF006681">
    <property type="entry name" value="PRK09229.1-2"/>
    <property type="match status" value="1"/>
</dbReference>
<dbReference type="EMBL" id="LT796768">
    <property type="protein sequence ID" value="SKB08420.1"/>
    <property type="molecule type" value="Genomic_DNA"/>
</dbReference>
<dbReference type="InterPro" id="IPR006680">
    <property type="entry name" value="Amidohydro-rel"/>
</dbReference>
<protein>
    <submittedName>
        <fullName evidence="3">Formiminoglutamate deiminase</fullName>
    </submittedName>
</protein>
<dbReference type="Gene3D" id="3.20.20.140">
    <property type="entry name" value="Metal-dependent hydrolases"/>
    <property type="match status" value="1"/>
</dbReference>
<dbReference type="GO" id="GO:0016787">
    <property type="term" value="F:hydrolase activity"/>
    <property type="evidence" value="ECO:0007669"/>
    <property type="project" value="UniProtKB-KW"/>
</dbReference>
<feature type="domain" description="Amidohydrolase-related" evidence="2">
    <location>
        <begin position="6"/>
        <end position="322"/>
    </location>
</feature>
<dbReference type="RefSeq" id="WP_078700158.1">
    <property type="nucleotide sequence ID" value="NZ_LT796768.1"/>
</dbReference>
<dbReference type="Proteomes" id="UP000191040">
    <property type="component" value="Chromosome I"/>
</dbReference>
<dbReference type="InterPro" id="IPR050287">
    <property type="entry name" value="MTA/SAH_deaminase"/>
</dbReference>
<dbReference type="PANTHER" id="PTHR43794:SF11">
    <property type="entry name" value="AMIDOHYDROLASE-RELATED DOMAIN-CONTAINING PROTEIN"/>
    <property type="match status" value="1"/>
</dbReference>